<name>A0ABS5NHE2_TSUPA</name>
<feature type="domain" description="TIR" evidence="1">
    <location>
        <begin position="4"/>
        <end position="160"/>
    </location>
</feature>
<dbReference type="Proteomes" id="UP000676853">
    <property type="component" value="Unassembled WGS sequence"/>
</dbReference>
<proteinExistence type="predicted"/>
<dbReference type="SUPFAM" id="SSF52200">
    <property type="entry name" value="Toll/Interleukin receptor TIR domain"/>
    <property type="match status" value="1"/>
</dbReference>
<protein>
    <submittedName>
        <fullName evidence="2">Toll/interleukin-1 receptor domain-containing protein</fullName>
    </submittedName>
</protein>
<accession>A0ABS5NHE2</accession>
<comment type="caution">
    <text evidence="2">The sequence shown here is derived from an EMBL/GenBank/DDBJ whole genome shotgun (WGS) entry which is preliminary data.</text>
</comment>
<dbReference type="Gene3D" id="3.40.50.10140">
    <property type="entry name" value="Toll/interleukin-1 receptor homology (TIR) domain"/>
    <property type="match status" value="1"/>
</dbReference>
<organism evidence="2 3">
    <name type="scientific">Tsukamurella paurometabola</name>
    <name type="common">Corynebacterium paurometabolum</name>
    <dbReference type="NCBI Taxonomy" id="2061"/>
    <lineage>
        <taxon>Bacteria</taxon>
        <taxon>Bacillati</taxon>
        <taxon>Actinomycetota</taxon>
        <taxon>Actinomycetes</taxon>
        <taxon>Mycobacteriales</taxon>
        <taxon>Tsukamurellaceae</taxon>
        <taxon>Tsukamurella</taxon>
    </lineage>
</organism>
<dbReference type="SMART" id="SM00255">
    <property type="entry name" value="TIR"/>
    <property type="match status" value="1"/>
</dbReference>
<evidence type="ECO:0000313" key="3">
    <source>
        <dbReference type="Proteomes" id="UP000676853"/>
    </source>
</evidence>
<dbReference type="InterPro" id="IPR000157">
    <property type="entry name" value="TIR_dom"/>
</dbReference>
<dbReference type="EMBL" id="JAGXOE010000077">
    <property type="protein sequence ID" value="MBS4103715.1"/>
    <property type="molecule type" value="Genomic_DNA"/>
</dbReference>
<dbReference type="InterPro" id="IPR035897">
    <property type="entry name" value="Toll_tir_struct_dom_sf"/>
</dbReference>
<dbReference type="Pfam" id="PF13676">
    <property type="entry name" value="TIR_2"/>
    <property type="match status" value="1"/>
</dbReference>
<keyword evidence="2" id="KW-0675">Receptor</keyword>
<keyword evidence="3" id="KW-1185">Reference proteome</keyword>
<evidence type="ECO:0000259" key="1">
    <source>
        <dbReference type="SMART" id="SM00255"/>
    </source>
</evidence>
<evidence type="ECO:0000313" key="2">
    <source>
        <dbReference type="EMBL" id="MBS4103715.1"/>
    </source>
</evidence>
<dbReference type="RefSeq" id="WP_212554975.1">
    <property type="nucleotide sequence ID" value="NZ_JAGXOE010000077.1"/>
</dbReference>
<reference evidence="2 3" key="1">
    <citation type="submission" date="2021-04" db="EMBL/GenBank/DDBJ databases">
        <title>Whole genome sequence analysis of a thiophenic sulfur metabolizing bacteria.</title>
        <authorList>
            <person name="Akhtar N."/>
            <person name="Akram J."/>
            <person name="Aslam A."/>
        </authorList>
    </citation>
    <scope>NUCLEOTIDE SEQUENCE [LARGE SCALE GENOMIC DNA]</scope>
    <source>
        <strain evidence="2 3">3OW</strain>
    </source>
</reference>
<sequence length="373" mass="40556">MTGDSTGFWSYAHSDNASGGHVRAIAEDLVHEYRVLTGDELTLFVDRDKNSGLQWGEAWRERISTTIAGTTFLIPIVSPSYLRSQSCRDEFLDFWAKAKVSSLGELLLPILYSSVDLSPDSDDEICRIVSDIQYEDWREVRLEERHSSAYKKAIHKLASRLVDIAKDVDSRPELIPIDNLKSGDSVGVDDSPGLIDLMVDAEDAMRGLAGDIARMNTAKASAMAAIAGVSPVAPGATARARAQAVKAIGAVIAEPLAELSDAGKAVESALRSVDLGVTGVVDYATEFGISESEIGKLEEMRAGFNVLARKMSVDQGLPKLLVQLRQMASLSRDLRQPMKSLEAALMAMKSSHGIVSRWESEVQRAIDSYRPNS</sequence>
<gene>
    <name evidence="2" type="ORF">KFZ73_21020</name>
</gene>